<keyword evidence="2" id="KW-1133">Transmembrane helix</keyword>
<dbReference type="Proteomes" id="UP000193498">
    <property type="component" value="Unassembled WGS sequence"/>
</dbReference>
<dbReference type="InParanoid" id="A0A1Y1Z5P6"/>
<feature type="transmembrane region" description="Helical" evidence="2">
    <location>
        <begin position="12"/>
        <end position="29"/>
    </location>
</feature>
<organism evidence="3 4">
    <name type="scientific">Basidiobolus meristosporus CBS 931.73</name>
    <dbReference type="NCBI Taxonomy" id="1314790"/>
    <lineage>
        <taxon>Eukaryota</taxon>
        <taxon>Fungi</taxon>
        <taxon>Fungi incertae sedis</taxon>
        <taxon>Zoopagomycota</taxon>
        <taxon>Entomophthoromycotina</taxon>
        <taxon>Basidiobolomycetes</taxon>
        <taxon>Basidiobolales</taxon>
        <taxon>Basidiobolaceae</taxon>
        <taxon>Basidiobolus</taxon>
    </lineage>
</organism>
<evidence type="ECO:0000256" key="1">
    <source>
        <dbReference type="SAM" id="MobiDB-lite"/>
    </source>
</evidence>
<feature type="compositionally biased region" description="Polar residues" evidence="1">
    <location>
        <begin position="154"/>
        <end position="172"/>
    </location>
</feature>
<dbReference type="EMBL" id="MCFE01000023">
    <property type="protein sequence ID" value="ORY05612.1"/>
    <property type="molecule type" value="Genomic_DNA"/>
</dbReference>
<proteinExistence type="predicted"/>
<accession>A0A1Y1Z5P6</accession>
<keyword evidence="4" id="KW-1185">Reference proteome</keyword>
<feature type="region of interest" description="Disordered" evidence="1">
    <location>
        <begin position="143"/>
        <end position="175"/>
    </location>
</feature>
<keyword evidence="2" id="KW-0472">Membrane</keyword>
<feature type="transmembrane region" description="Helical" evidence="2">
    <location>
        <begin position="80"/>
        <end position="105"/>
    </location>
</feature>
<evidence type="ECO:0000313" key="3">
    <source>
        <dbReference type="EMBL" id="ORY05612.1"/>
    </source>
</evidence>
<sequence length="202" mass="23154">MTVTILINTLTECWISIILFVHSILHAFFGSSTAGRFYKCVDYLFLLGKHNTHKVRRQHRHSVTTSLTNPAEPTGREVNFLITLVWIPHQALICFTSLFALHFIYQEFLRACRFLLQVSQLLREMASRPAKISRSLEVSTEVKSAPLDEPTPGLTHNPSTTYSAEPKYTSSRKPGLFSRISGKSLRMKKFWGRLSLRSKSRR</sequence>
<feature type="non-terminal residue" evidence="3">
    <location>
        <position position="1"/>
    </location>
</feature>
<protein>
    <submittedName>
        <fullName evidence="3">Uncharacterized protein</fullName>
    </submittedName>
</protein>
<dbReference type="AlphaFoldDB" id="A0A1Y1Z5P6"/>
<keyword evidence="2" id="KW-0812">Transmembrane</keyword>
<evidence type="ECO:0000313" key="4">
    <source>
        <dbReference type="Proteomes" id="UP000193498"/>
    </source>
</evidence>
<name>A0A1Y1Z5P6_9FUNG</name>
<reference evidence="3 4" key="1">
    <citation type="submission" date="2016-07" db="EMBL/GenBank/DDBJ databases">
        <title>Pervasive Adenine N6-methylation of Active Genes in Fungi.</title>
        <authorList>
            <consortium name="DOE Joint Genome Institute"/>
            <person name="Mondo S.J."/>
            <person name="Dannebaum R.O."/>
            <person name="Kuo R.C."/>
            <person name="Labutti K."/>
            <person name="Haridas S."/>
            <person name="Kuo A."/>
            <person name="Salamov A."/>
            <person name="Ahrendt S.R."/>
            <person name="Lipzen A."/>
            <person name="Sullivan W."/>
            <person name="Andreopoulos W.B."/>
            <person name="Clum A."/>
            <person name="Lindquist E."/>
            <person name="Daum C."/>
            <person name="Ramamoorthy G.K."/>
            <person name="Gryganskyi A."/>
            <person name="Culley D."/>
            <person name="Magnuson J.K."/>
            <person name="James T.Y."/>
            <person name="O'Malley M.A."/>
            <person name="Stajich J.E."/>
            <person name="Spatafora J.W."/>
            <person name="Visel A."/>
            <person name="Grigoriev I.V."/>
        </authorList>
    </citation>
    <scope>NUCLEOTIDE SEQUENCE [LARGE SCALE GENOMIC DNA]</scope>
    <source>
        <strain evidence="3 4">CBS 931.73</strain>
    </source>
</reference>
<comment type="caution">
    <text evidence="3">The sequence shown here is derived from an EMBL/GenBank/DDBJ whole genome shotgun (WGS) entry which is preliminary data.</text>
</comment>
<evidence type="ECO:0000256" key="2">
    <source>
        <dbReference type="SAM" id="Phobius"/>
    </source>
</evidence>
<gene>
    <name evidence="3" type="ORF">K493DRAFT_310870</name>
</gene>